<dbReference type="GeneID" id="30971145"/>
<dbReference type="STRING" id="690307.A0A1L9X474"/>
<feature type="region of interest" description="Disordered" evidence="1">
    <location>
        <begin position="1"/>
        <end position="45"/>
    </location>
</feature>
<organism evidence="2 3">
    <name type="scientific">Aspergillus aculeatus (strain ATCC 16872 / CBS 172.66 / WB 5094)</name>
    <dbReference type="NCBI Taxonomy" id="690307"/>
    <lineage>
        <taxon>Eukaryota</taxon>
        <taxon>Fungi</taxon>
        <taxon>Dikarya</taxon>
        <taxon>Ascomycota</taxon>
        <taxon>Pezizomycotina</taxon>
        <taxon>Eurotiomycetes</taxon>
        <taxon>Eurotiomycetidae</taxon>
        <taxon>Eurotiales</taxon>
        <taxon>Aspergillaceae</taxon>
        <taxon>Aspergillus</taxon>
        <taxon>Aspergillus subgen. Circumdati</taxon>
    </lineage>
</organism>
<evidence type="ECO:0000313" key="2">
    <source>
        <dbReference type="EMBL" id="OJK03242.1"/>
    </source>
</evidence>
<dbReference type="OMA" id="YTRWVRS"/>
<feature type="compositionally biased region" description="Polar residues" evidence="1">
    <location>
        <begin position="139"/>
        <end position="148"/>
    </location>
</feature>
<evidence type="ECO:0000313" key="3">
    <source>
        <dbReference type="Proteomes" id="UP000184546"/>
    </source>
</evidence>
<reference evidence="3" key="1">
    <citation type="journal article" date="2017" name="Genome Biol.">
        <title>Comparative genomics reveals high biological diversity and specific adaptations in the industrially and medically important fungal genus Aspergillus.</title>
        <authorList>
            <person name="de Vries R.P."/>
            <person name="Riley R."/>
            <person name="Wiebenga A."/>
            <person name="Aguilar-Osorio G."/>
            <person name="Amillis S."/>
            <person name="Uchima C.A."/>
            <person name="Anderluh G."/>
            <person name="Asadollahi M."/>
            <person name="Askin M."/>
            <person name="Barry K."/>
            <person name="Battaglia E."/>
            <person name="Bayram O."/>
            <person name="Benocci T."/>
            <person name="Braus-Stromeyer S.A."/>
            <person name="Caldana C."/>
            <person name="Canovas D."/>
            <person name="Cerqueira G.C."/>
            <person name="Chen F."/>
            <person name="Chen W."/>
            <person name="Choi C."/>
            <person name="Clum A."/>
            <person name="Dos Santos R.A."/>
            <person name="Damasio A.R."/>
            <person name="Diallinas G."/>
            <person name="Emri T."/>
            <person name="Fekete E."/>
            <person name="Flipphi M."/>
            <person name="Freyberg S."/>
            <person name="Gallo A."/>
            <person name="Gournas C."/>
            <person name="Habgood R."/>
            <person name="Hainaut M."/>
            <person name="Harispe M.L."/>
            <person name="Henrissat B."/>
            <person name="Hilden K.S."/>
            <person name="Hope R."/>
            <person name="Hossain A."/>
            <person name="Karabika E."/>
            <person name="Karaffa L."/>
            <person name="Karanyi Z."/>
            <person name="Krasevec N."/>
            <person name="Kuo A."/>
            <person name="Kusch H."/>
            <person name="LaButti K."/>
            <person name="Lagendijk E.L."/>
            <person name="Lapidus A."/>
            <person name="Levasseur A."/>
            <person name="Lindquist E."/>
            <person name="Lipzen A."/>
            <person name="Logrieco A.F."/>
            <person name="MacCabe A."/>
            <person name="Maekelae M.R."/>
            <person name="Malavazi I."/>
            <person name="Melin P."/>
            <person name="Meyer V."/>
            <person name="Mielnichuk N."/>
            <person name="Miskei M."/>
            <person name="Molnar A.P."/>
            <person name="Mule G."/>
            <person name="Ngan C.Y."/>
            <person name="Orejas M."/>
            <person name="Orosz E."/>
            <person name="Ouedraogo J.P."/>
            <person name="Overkamp K.M."/>
            <person name="Park H.-S."/>
            <person name="Perrone G."/>
            <person name="Piumi F."/>
            <person name="Punt P.J."/>
            <person name="Ram A.F."/>
            <person name="Ramon A."/>
            <person name="Rauscher S."/>
            <person name="Record E."/>
            <person name="Riano-Pachon D.M."/>
            <person name="Robert V."/>
            <person name="Roehrig J."/>
            <person name="Ruller R."/>
            <person name="Salamov A."/>
            <person name="Salih N.S."/>
            <person name="Samson R.A."/>
            <person name="Sandor E."/>
            <person name="Sanguinetti M."/>
            <person name="Schuetze T."/>
            <person name="Sepcic K."/>
            <person name="Shelest E."/>
            <person name="Sherlock G."/>
            <person name="Sophianopoulou V."/>
            <person name="Squina F.M."/>
            <person name="Sun H."/>
            <person name="Susca A."/>
            <person name="Todd R.B."/>
            <person name="Tsang A."/>
            <person name="Unkles S.E."/>
            <person name="van de Wiele N."/>
            <person name="van Rossen-Uffink D."/>
            <person name="Oliveira J.V."/>
            <person name="Vesth T.C."/>
            <person name="Visser J."/>
            <person name="Yu J.-H."/>
            <person name="Zhou M."/>
            <person name="Andersen M.R."/>
            <person name="Archer D.B."/>
            <person name="Baker S.E."/>
            <person name="Benoit I."/>
            <person name="Brakhage A.A."/>
            <person name="Braus G.H."/>
            <person name="Fischer R."/>
            <person name="Frisvad J.C."/>
            <person name="Goldman G.H."/>
            <person name="Houbraken J."/>
            <person name="Oakley B."/>
            <person name="Pocsi I."/>
            <person name="Scazzocchio C."/>
            <person name="Seiboth B."/>
            <person name="vanKuyk P.A."/>
            <person name="Wortman J."/>
            <person name="Dyer P.S."/>
            <person name="Grigoriev I.V."/>
        </authorList>
    </citation>
    <scope>NUCLEOTIDE SEQUENCE [LARGE SCALE GENOMIC DNA]</scope>
    <source>
        <strain evidence="3">ATCC 16872 / CBS 172.66 / WB 5094</strain>
    </source>
</reference>
<feature type="region of interest" description="Disordered" evidence="1">
    <location>
        <begin position="81"/>
        <end position="209"/>
    </location>
</feature>
<dbReference type="PANTHER" id="PTHR42053:SF1">
    <property type="match status" value="1"/>
</dbReference>
<dbReference type="AlphaFoldDB" id="A0A1L9X474"/>
<dbReference type="OrthoDB" id="5405654at2759"/>
<feature type="compositionally biased region" description="Low complexity" evidence="1">
    <location>
        <begin position="112"/>
        <end position="138"/>
    </location>
</feature>
<proteinExistence type="predicted"/>
<dbReference type="PANTHER" id="PTHR42053">
    <property type="match status" value="1"/>
</dbReference>
<dbReference type="EMBL" id="KV878972">
    <property type="protein sequence ID" value="OJK03242.1"/>
    <property type="molecule type" value="Genomic_DNA"/>
</dbReference>
<feature type="compositionally biased region" description="Polar residues" evidence="1">
    <location>
        <begin position="174"/>
        <end position="186"/>
    </location>
</feature>
<dbReference type="Proteomes" id="UP000184546">
    <property type="component" value="Unassembled WGS sequence"/>
</dbReference>
<name>A0A1L9X474_ASPA1</name>
<feature type="compositionally biased region" description="Polar residues" evidence="1">
    <location>
        <begin position="81"/>
        <end position="95"/>
    </location>
</feature>
<accession>A0A1L9X474</accession>
<dbReference type="RefSeq" id="XP_020059581.1">
    <property type="nucleotide sequence ID" value="XM_020197331.1"/>
</dbReference>
<gene>
    <name evidence="2" type="ORF">ASPACDRAFT_1853807</name>
</gene>
<evidence type="ECO:0000256" key="1">
    <source>
        <dbReference type="SAM" id="MobiDB-lite"/>
    </source>
</evidence>
<keyword evidence="3" id="KW-1185">Reference proteome</keyword>
<protein>
    <submittedName>
        <fullName evidence="2">Uncharacterized protein</fullName>
    </submittedName>
</protein>
<dbReference type="VEuPathDB" id="FungiDB:ASPACDRAFT_1853807"/>
<sequence>MAPRPALYPLKTPKGVSFPSELQDDQPYGSDTSQQDADNGPSVLPPRAYTEFLRALSPVYAGPEGLNASYTRWVLSKTLPSPVSLPSTASTSSFPGNIETKTSPTSIPPSPVASSRPVRSSSTLRRLRPLSSYPYSPITAESPQSPFTVRTPYSPADRRTMSIDTTNAGGGKTVTIQHIVTRTVTLKRTPPLEAPPKGKRRRTSDSEEQ</sequence>